<dbReference type="VEuPathDB" id="PlasmoDB:PCOAH_00011570"/>
<keyword evidence="2" id="KW-0732">Signal</keyword>
<feature type="domain" description="Ubiquitin-like" evidence="3">
    <location>
        <begin position="90"/>
        <end position="153"/>
    </location>
</feature>
<dbReference type="Gene3D" id="3.10.20.90">
    <property type="entry name" value="Phosphatidylinositol 3-kinase Catalytic Subunit, Chain A, domain 1"/>
    <property type="match status" value="1"/>
</dbReference>
<keyword evidence="1" id="KW-0812">Transmembrane</keyword>
<evidence type="ECO:0000313" key="4">
    <source>
        <dbReference type="EMBL" id="ANQ06784.1"/>
    </source>
</evidence>
<keyword evidence="5" id="KW-1185">Reference proteome</keyword>
<accession>A0A1B1DVL5</accession>
<dbReference type="CDD" id="cd17039">
    <property type="entry name" value="Ubl_ubiquitin_like"/>
    <property type="match status" value="1"/>
</dbReference>
<dbReference type="InterPro" id="IPR000626">
    <property type="entry name" value="Ubiquitin-like_dom"/>
</dbReference>
<keyword evidence="1" id="KW-1133">Transmembrane helix</keyword>
<dbReference type="EMBL" id="CP016243">
    <property type="protein sequence ID" value="ANQ06784.1"/>
    <property type="molecule type" value="Genomic_DNA"/>
</dbReference>
<evidence type="ECO:0000313" key="5">
    <source>
        <dbReference type="Proteomes" id="UP000092716"/>
    </source>
</evidence>
<organism evidence="4 5">
    <name type="scientific">Plasmodium coatneyi</name>
    <dbReference type="NCBI Taxonomy" id="208452"/>
    <lineage>
        <taxon>Eukaryota</taxon>
        <taxon>Sar</taxon>
        <taxon>Alveolata</taxon>
        <taxon>Apicomplexa</taxon>
        <taxon>Aconoidasida</taxon>
        <taxon>Haemosporida</taxon>
        <taxon>Plasmodiidae</taxon>
        <taxon>Plasmodium</taxon>
    </lineage>
</organism>
<keyword evidence="1" id="KW-0472">Membrane</keyword>
<dbReference type="SUPFAM" id="SSF54236">
    <property type="entry name" value="Ubiquitin-like"/>
    <property type="match status" value="1"/>
</dbReference>
<protein>
    <recommendedName>
        <fullName evidence="3">Ubiquitin-like domain-containing protein</fullName>
    </recommendedName>
</protein>
<feature type="transmembrane region" description="Helical" evidence="1">
    <location>
        <begin position="262"/>
        <end position="282"/>
    </location>
</feature>
<dbReference type="RefSeq" id="XP_019913479.1">
    <property type="nucleotide sequence ID" value="XM_020057966.1"/>
</dbReference>
<proteinExistence type="predicted"/>
<feature type="signal peptide" evidence="2">
    <location>
        <begin position="1"/>
        <end position="25"/>
    </location>
</feature>
<name>A0A1B1DVL5_9APIC</name>
<dbReference type="Proteomes" id="UP000092716">
    <property type="component" value="Chromosome 5"/>
</dbReference>
<reference evidence="5" key="1">
    <citation type="submission" date="2016-06" db="EMBL/GenBank/DDBJ databases">
        <title>First high quality genome sequence of Plasmodium coatneyi using continuous long reads from single molecule, real-time sequencing.</title>
        <authorList>
            <person name="Chien J.-T."/>
            <person name="Pakala S.B."/>
            <person name="Geraldo J.A."/>
            <person name="Lapp S.A."/>
            <person name="Barnwell J.W."/>
            <person name="Kissinger J.C."/>
            <person name="Galinski M.R."/>
            <person name="Humphrey J.C."/>
        </authorList>
    </citation>
    <scope>NUCLEOTIDE SEQUENCE [LARGE SCALE GENOMIC DNA]</scope>
    <source>
        <strain evidence="5">Hackeri</strain>
    </source>
</reference>
<dbReference type="PROSITE" id="PS50053">
    <property type="entry name" value="UBIQUITIN_2"/>
    <property type="match status" value="1"/>
</dbReference>
<dbReference type="KEGG" id="pcot:PCOAH_00011570"/>
<dbReference type="AlphaFoldDB" id="A0A1B1DVL5"/>
<dbReference type="GeneID" id="30907883"/>
<evidence type="ECO:0000256" key="1">
    <source>
        <dbReference type="SAM" id="Phobius"/>
    </source>
</evidence>
<dbReference type="Pfam" id="PF00240">
    <property type="entry name" value="ubiquitin"/>
    <property type="match status" value="1"/>
</dbReference>
<sequence>MVGKGVCWNAAICLCCLVLVSICNSVKLSRYQHGRPLQRSCLMDVSASGMLPRKLRKGENEPIKAYTSADKCSPTDKHNFANQNNPPGRWNILISCYDQWDAFRNSFLLTVNENQCVRDIKQQIEWTHGIPASLQQILYQGKSLADNVVIKKLTKGIKIHLLNLTLVTMLPHIFPSQYKKLLDQLEEKNYVVCEEDIANSFSAFDKGFPKMVHAKGVNLDKVKKEIEELRHVDRKKLLLRLGVDFPLMSDQLVDRFKELLNFYYLGDIKSVVKFSLFFFILYKYANYPPYVKRLFLYLSICFLLSPWKAVYMLFHFSFFFVPRGMLFPGLTNILSASYQQILMCQ</sequence>
<evidence type="ECO:0000259" key="3">
    <source>
        <dbReference type="PROSITE" id="PS50053"/>
    </source>
</evidence>
<feature type="transmembrane region" description="Helical" evidence="1">
    <location>
        <begin position="294"/>
        <end position="321"/>
    </location>
</feature>
<gene>
    <name evidence="4" type="ORF">PCOAH_00011570</name>
</gene>
<feature type="chain" id="PRO_5008521278" description="Ubiquitin-like domain-containing protein" evidence="2">
    <location>
        <begin position="26"/>
        <end position="345"/>
    </location>
</feature>
<evidence type="ECO:0000256" key="2">
    <source>
        <dbReference type="SAM" id="SignalP"/>
    </source>
</evidence>
<dbReference type="InterPro" id="IPR029071">
    <property type="entry name" value="Ubiquitin-like_domsf"/>
</dbReference>
<dbReference type="OrthoDB" id="371010at2759"/>